<evidence type="ECO:0000256" key="1">
    <source>
        <dbReference type="SAM" id="MobiDB-lite"/>
    </source>
</evidence>
<dbReference type="AlphaFoldDB" id="A0A348HE81"/>
<reference evidence="2 3" key="1">
    <citation type="submission" date="2018-09" db="EMBL/GenBank/DDBJ databases">
        <title>Zymobacter palmae IAM14233 (=T109) whole genome analysis.</title>
        <authorList>
            <person name="Yanase H."/>
        </authorList>
    </citation>
    <scope>NUCLEOTIDE SEQUENCE [LARGE SCALE GENOMIC DNA]</scope>
    <source>
        <strain evidence="2 3">IAM14233</strain>
    </source>
</reference>
<protein>
    <submittedName>
        <fullName evidence="2">Uncharacterized protein</fullName>
    </submittedName>
</protein>
<proteinExistence type="predicted"/>
<keyword evidence="3" id="KW-1185">Reference proteome</keyword>
<evidence type="ECO:0000313" key="2">
    <source>
        <dbReference type="EMBL" id="BBG29933.1"/>
    </source>
</evidence>
<feature type="region of interest" description="Disordered" evidence="1">
    <location>
        <begin position="31"/>
        <end position="57"/>
    </location>
</feature>
<dbReference type="EMBL" id="AP018933">
    <property type="protein sequence ID" value="BBG29933.1"/>
    <property type="molecule type" value="Genomic_DNA"/>
</dbReference>
<name>A0A348HE81_9GAMM</name>
<accession>A0A348HE81</accession>
<dbReference type="Proteomes" id="UP000267342">
    <property type="component" value="Chromosome"/>
</dbReference>
<gene>
    <name evidence="2" type="ORF">ZBT109_1172</name>
</gene>
<feature type="compositionally biased region" description="Basic and acidic residues" evidence="1">
    <location>
        <begin position="38"/>
        <end position="57"/>
    </location>
</feature>
<organism evidence="2 3">
    <name type="scientific">Zymobacter palmae</name>
    <dbReference type="NCBI Taxonomy" id="33074"/>
    <lineage>
        <taxon>Bacteria</taxon>
        <taxon>Pseudomonadati</taxon>
        <taxon>Pseudomonadota</taxon>
        <taxon>Gammaproteobacteria</taxon>
        <taxon>Oceanospirillales</taxon>
        <taxon>Halomonadaceae</taxon>
        <taxon>Zymobacter group</taxon>
        <taxon>Zymobacter</taxon>
    </lineage>
</organism>
<sequence>MLLCFLQRLEFLLAKATQYVDGMTQTCTGHIGAQNGHGVDDGRRGQAAGNRHEDRCQ</sequence>
<evidence type="ECO:0000313" key="3">
    <source>
        <dbReference type="Proteomes" id="UP000267342"/>
    </source>
</evidence>
<dbReference type="KEGG" id="zpl:ZBT109_1172"/>